<organism evidence="1">
    <name type="scientific">marine metagenome</name>
    <dbReference type="NCBI Taxonomy" id="408172"/>
    <lineage>
        <taxon>unclassified sequences</taxon>
        <taxon>metagenomes</taxon>
        <taxon>ecological metagenomes</taxon>
    </lineage>
</organism>
<sequence>MEFRFLIADMNTIKELSCSYVRDHHFTIDPKKTMDEMVGGSELQKMKMNLIITDIDLSKGKAKMVGNNDTVELQVLRNEMGLIFIEITHSAIHTYVVYDTKTKEMKESDFPTIQSRNLLIFGGIGVSSQLAGMCVAVFRQPLG</sequence>
<accession>A0A382L8C2</accession>
<protein>
    <submittedName>
        <fullName evidence="1">Uncharacterized protein</fullName>
    </submittedName>
</protein>
<dbReference type="EMBL" id="UINC01084554">
    <property type="protein sequence ID" value="SVC31307.1"/>
    <property type="molecule type" value="Genomic_DNA"/>
</dbReference>
<evidence type="ECO:0000313" key="1">
    <source>
        <dbReference type="EMBL" id="SVC31307.1"/>
    </source>
</evidence>
<gene>
    <name evidence="1" type="ORF">METZ01_LOCUS284161</name>
</gene>
<name>A0A382L8C2_9ZZZZ</name>
<reference evidence="1" key="1">
    <citation type="submission" date="2018-05" db="EMBL/GenBank/DDBJ databases">
        <authorList>
            <person name="Lanie J.A."/>
            <person name="Ng W.-L."/>
            <person name="Kazmierczak K.M."/>
            <person name="Andrzejewski T.M."/>
            <person name="Davidsen T.M."/>
            <person name="Wayne K.J."/>
            <person name="Tettelin H."/>
            <person name="Glass J.I."/>
            <person name="Rusch D."/>
            <person name="Podicherti R."/>
            <person name="Tsui H.-C.T."/>
            <person name="Winkler M.E."/>
        </authorList>
    </citation>
    <scope>NUCLEOTIDE SEQUENCE</scope>
</reference>
<dbReference type="AlphaFoldDB" id="A0A382L8C2"/>
<proteinExistence type="predicted"/>